<feature type="transmembrane region" description="Helical" evidence="8">
    <location>
        <begin position="240"/>
        <end position="260"/>
    </location>
</feature>
<dbReference type="GO" id="GO:0016020">
    <property type="term" value="C:membrane"/>
    <property type="evidence" value="ECO:0007669"/>
    <property type="project" value="UniProtKB-SubCell"/>
</dbReference>
<dbReference type="AlphaFoldDB" id="C3KKC2"/>
<keyword evidence="4 8" id="KW-1133">Transmembrane helix</keyword>
<dbReference type="Pfam" id="PF00001">
    <property type="entry name" value="7tm_1"/>
    <property type="match status" value="1"/>
</dbReference>
<comment type="similarity">
    <text evidence="2 6">Belongs to the G-protein coupled receptor 1 family.</text>
</comment>
<evidence type="ECO:0000256" key="6">
    <source>
        <dbReference type="RuleBase" id="RU000688"/>
    </source>
</evidence>
<comment type="subcellular location">
    <subcellularLocation>
        <location evidence="1">Membrane</location>
    </subcellularLocation>
</comment>
<dbReference type="HOGENOM" id="CLU_009579_15_0_1"/>
<keyword evidence="6" id="KW-0807">Transducer</keyword>
<evidence type="ECO:0000256" key="7">
    <source>
        <dbReference type="SAM" id="MobiDB-lite"/>
    </source>
</evidence>
<dbReference type="PROSITE" id="PS50262">
    <property type="entry name" value="G_PROTEIN_RECEP_F1_2"/>
    <property type="match status" value="1"/>
</dbReference>
<dbReference type="InterPro" id="IPR017452">
    <property type="entry name" value="GPCR_Rhodpsn_7TM"/>
</dbReference>
<evidence type="ECO:0000313" key="10">
    <source>
        <dbReference type="EMBL" id="ACQ66048.1"/>
    </source>
</evidence>
<feature type="domain" description="G-protein coupled receptors family 1 profile" evidence="9">
    <location>
        <begin position="140"/>
        <end position="272"/>
    </location>
</feature>
<evidence type="ECO:0000256" key="3">
    <source>
        <dbReference type="ARBA" id="ARBA00022692"/>
    </source>
</evidence>
<dbReference type="PANTHER" id="PTHR24224:SF6">
    <property type="entry name" value="CARDIOACCELERATORY PEPTIDE RECEPTOR-RELATED"/>
    <property type="match status" value="1"/>
</dbReference>
<proteinExistence type="evidence at transcript level"/>
<evidence type="ECO:0000256" key="8">
    <source>
        <dbReference type="SAM" id="Phobius"/>
    </source>
</evidence>
<dbReference type="PANTHER" id="PTHR24224">
    <property type="entry name" value="CARDIOACCELERATORY PEPTIDE RECEPTOR-RELATED"/>
    <property type="match status" value="1"/>
</dbReference>
<keyword evidence="6" id="KW-0675">Receptor</keyword>
<dbReference type="InterPro" id="IPR000276">
    <property type="entry name" value="GPCR_Rhodpsn"/>
</dbReference>
<organism evidence="10">
    <name type="scientific">Drosophila melanogaster</name>
    <name type="common">Fruit fly</name>
    <dbReference type="NCBI Taxonomy" id="7227"/>
    <lineage>
        <taxon>Eukaryota</taxon>
        <taxon>Metazoa</taxon>
        <taxon>Ecdysozoa</taxon>
        <taxon>Arthropoda</taxon>
        <taxon>Hexapoda</taxon>
        <taxon>Insecta</taxon>
        <taxon>Pterygota</taxon>
        <taxon>Neoptera</taxon>
        <taxon>Endopterygota</taxon>
        <taxon>Diptera</taxon>
        <taxon>Brachycera</taxon>
        <taxon>Muscomorpha</taxon>
        <taxon>Ephydroidea</taxon>
        <taxon>Drosophilidae</taxon>
        <taxon>Drosophila</taxon>
        <taxon>Sophophora</taxon>
    </lineage>
</organism>
<dbReference type="EMBL" id="BT083387">
    <property type="protein sequence ID" value="ACQ66048.1"/>
    <property type="molecule type" value="mRNA"/>
</dbReference>
<dbReference type="PROSITE" id="PS00237">
    <property type="entry name" value="G_PROTEIN_RECEP_F1_1"/>
    <property type="match status" value="1"/>
</dbReference>
<protein>
    <submittedName>
        <fullName evidence="10">MIP05668p</fullName>
    </submittedName>
</protein>
<feature type="compositionally biased region" description="Low complexity" evidence="7">
    <location>
        <begin position="24"/>
        <end position="33"/>
    </location>
</feature>
<dbReference type="SUPFAM" id="SSF81321">
    <property type="entry name" value="Family A G protein-coupled receptor-like"/>
    <property type="match status" value="1"/>
</dbReference>
<evidence type="ECO:0000256" key="5">
    <source>
        <dbReference type="ARBA" id="ARBA00023136"/>
    </source>
</evidence>
<evidence type="ECO:0000256" key="2">
    <source>
        <dbReference type="ARBA" id="ARBA00010663"/>
    </source>
</evidence>
<feature type="transmembrane region" description="Helical" evidence="8">
    <location>
        <begin position="128"/>
        <end position="150"/>
    </location>
</feature>
<dbReference type="GO" id="GO:0004930">
    <property type="term" value="F:G protein-coupled receptor activity"/>
    <property type="evidence" value="ECO:0007669"/>
    <property type="project" value="UniProtKB-KW"/>
</dbReference>
<dbReference type="InterPro" id="IPR052665">
    <property type="entry name" value="Neuropeptide-GPCR"/>
</dbReference>
<evidence type="ECO:0000256" key="4">
    <source>
        <dbReference type="ARBA" id="ARBA00022989"/>
    </source>
</evidence>
<keyword evidence="5 8" id="KW-0472">Membrane</keyword>
<sequence>MLHLRLFDSSLYYTLASASESSGLASSTSTERSFNGTQGAGGVAAGGESLTPTDVAAVNLTYFTPAISHVMLAPTTIATTTASATMVQIQTTAAPSHDLETGGNSTSSDPGEFDNLNSFYFYETEQFAVLWILFTVIVLGNSAVLFVMFINKNRKSRMNYFIKQLALADLCVGLLNVLTDIIWRITISWRAGNLACKAIRFSQVCVTYSSTYVLVAMSIDRYDAITHPMNFSKSWKRARHLVAGAWLISALFSLPILVLYEEKLIQGHPMLD</sequence>
<dbReference type="PRINTS" id="PR00237">
    <property type="entry name" value="GPCRRHODOPSN"/>
</dbReference>
<reference evidence="10" key="1">
    <citation type="submission" date="2009-05" db="EMBL/GenBank/DDBJ databases">
        <authorList>
            <person name="Carlson J."/>
            <person name="Booth B."/>
            <person name="Frise E."/>
            <person name="Sandler J."/>
            <person name="Wan K."/>
            <person name="Yu C."/>
            <person name="Celniker S."/>
        </authorList>
    </citation>
    <scope>NUCLEOTIDE SEQUENCE</scope>
</reference>
<dbReference type="Bgee" id="FBgn0039396">
    <property type="expression patterns" value="Expressed in muscle cell in digestive tract and 55 other cell types or tissues"/>
</dbReference>
<dbReference type="OrthoDB" id="5987909at2759"/>
<name>C3KKC2_DROME</name>
<dbReference type="Gene3D" id="1.20.1070.10">
    <property type="entry name" value="Rhodopsin 7-helix transmembrane proteins"/>
    <property type="match status" value="1"/>
</dbReference>
<dbReference type="VEuPathDB" id="VectorBase:FBgn0039396"/>
<gene>
    <name evidence="10" type="primary">CcapR-RA</name>
</gene>
<evidence type="ECO:0000256" key="1">
    <source>
        <dbReference type="ARBA" id="ARBA00004370"/>
    </source>
</evidence>
<dbReference type="ExpressionAtlas" id="C3KKC2">
    <property type="expression patterns" value="baseline and differential"/>
</dbReference>
<evidence type="ECO:0000259" key="9">
    <source>
        <dbReference type="PROSITE" id="PS50262"/>
    </source>
</evidence>
<keyword evidence="3 6" id="KW-0812">Transmembrane</keyword>
<feature type="region of interest" description="Disordered" evidence="7">
    <location>
        <begin position="24"/>
        <end position="45"/>
    </location>
</feature>
<keyword evidence="6" id="KW-0297">G-protein coupled receptor</keyword>
<accession>C3KKC2</accession>